<feature type="transmembrane region" description="Helical" evidence="5">
    <location>
        <begin position="64"/>
        <end position="82"/>
    </location>
</feature>
<dbReference type="PANTHER" id="PTHR30249:SF0">
    <property type="entry name" value="PLASTIDAL GLYCOLATE_GLYCERATE TRANSLOCATOR 1, CHLOROPLASTIC"/>
    <property type="match status" value="1"/>
</dbReference>
<dbReference type="Pfam" id="PF04172">
    <property type="entry name" value="LrgB"/>
    <property type="match status" value="1"/>
</dbReference>
<organism evidence="6 7">
    <name type="scientific">Suipraeoptans intestinalis</name>
    <dbReference type="NCBI Taxonomy" id="2606628"/>
    <lineage>
        <taxon>Bacteria</taxon>
        <taxon>Bacillati</taxon>
        <taxon>Bacillota</taxon>
        <taxon>Clostridia</taxon>
        <taxon>Lachnospirales</taxon>
        <taxon>Lachnospiraceae</taxon>
        <taxon>Suipraeoptans</taxon>
    </lineage>
</organism>
<evidence type="ECO:0000313" key="6">
    <source>
        <dbReference type="EMBL" id="MSR94816.1"/>
    </source>
</evidence>
<dbReference type="AlphaFoldDB" id="A0A6N7V4H0"/>
<dbReference type="Proteomes" id="UP000434409">
    <property type="component" value="Unassembled WGS sequence"/>
</dbReference>
<keyword evidence="3 5" id="KW-1133">Transmembrane helix</keyword>
<comment type="caution">
    <text evidence="6">The sequence shown here is derived from an EMBL/GenBank/DDBJ whole genome shotgun (WGS) entry which is preliminary data.</text>
</comment>
<feature type="transmembrane region" description="Helical" evidence="5">
    <location>
        <begin position="205"/>
        <end position="225"/>
    </location>
</feature>
<sequence length="228" mass="24077">MNDIWNNPLFGIVLTIGAFEIGRAVAARVKHPIANPLLIAMLICFGWLKLFRIPMDSYMKGARFIEAFLIPSTAVLGLSVYRQRKILKEQFFPILTGCFVGSLISMGSTVILCRMLALNSGILHSLLPKSVTTAIALDLSSQMGGVKALTIMAVILCGVGGAILHPLVIRFLKLSDPVAIGVAFGTASHAVGTARALEMGEVEGAVSGVAMGVAGICTVVIALLVQML</sequence>
<keyword evidence="7" id="KW-1185">Reference proteome</keyword>
<dbReference type="PANTHER" id="PTHR30249">
    <property type="entry name" value="PUTATIVE SEROTONIN TRANSPORTER"/>
    <property type="match status" value="1"/>
</dbReference>
<name>A0A6N7V4H0_9FIRM</name>
<feature type="transmembrane region" description="Helical" evidence="5">
    <location>
        <begin position="94"/>
        <end position="117"/>
    </location>
</feature>
<gene>
    <name evidence="6" type="ORF">FYJ34_11230</name>
</gene>
<keyword evidence="4 5" id="KW-0472">Membrane</keyword>
<evidence type="ECO:0000256" key="1">
    <source>
        <dbReference type="ARBA" id="ARBA00004141"/>
    </source>
</evidence>
<evidence type="ECO:0000313" key="7">
    <source>
        <dbReference type="Proteomes" id="UP000434409"/>
    </source>
</evidence>
<reference evidence="6 7" key="1">
    <citation type="submission" date="2019-08" db="EMBL/GenBank/DDBJ databases">
        <title>In-depth cultivation of the pig gut microbiome towards novel bacterial diversity and tailored functional studies.</title>
        <authorList>
            <person name="Wylensek D."/>
            <person name="Hitch T.C.A."/>
            <person name="Clavel T."/>
        </authorList>
    </citation>
    <scope>NUCLEOTIDE SEQUENCE [LARGE SCALE GENOMIC DNA]</scope>
    <source>
        <strain evidence="6 7">68-1-5</strain>
    </source>
</reference>
<dbReference type="RefSeq" id="WP_154478690.1">
    <property type="nucleotide sequence ID" value="NZ_JAQYBV010000087.1"/>
</dbReference>
<evidence type="ECO:0000256" key="2">
    <source>
        <dbReference type="ARBA" id="ARBA00022692"/>
    </source>
</evidence>
<feature type="transmembrane region" description="Helical" evidence="5">
    <location>
        <begin position="36"/>
        <end position="52"/>
    </location>
</feature>
<keyword evidence="2 5" id="KW-0812">Transmembrane</keyword>
<proteinExistence type="predicted"/>
<protein>
    <submittedName>
        <fullName evidence="6">LrgB family protein</fullName>
    </submittedName>
</protein>
<dbReference type="GO" id="GO:0016020">
    <property type="term" value="C:membrane"/>
    <property type="evidence" value="ECO:0007669"/>
    <property type="project" value="UniProtKB-SubCell"/>
</dbReference>
<dbReference type="InterPro" id="IPR007300">
    <property type="entry name" value="CidB/LrgB"/>
</dbReference>
<accession>A0A6N7V4H0</accession>
<evidence type="ECO:0000256" key="4">
    <source>
        <dbReference type="ARBA" id="ARBA00023136"/>
    </source>
</evidence>
<evidence type="ECO:0000256" key="3">
    <source>
        <dbReference type="ARBA" id="ARBA00022989"/>
    </source>
</evidence>
<comment type="subcellular location">
    <subcellularLocation>
        <location evidence="1">Membrane</location>
        <topology evidence="1">Multi-pass membrane protein</topology>
    </subcellularLocation>
</comment>
<evidence type="ECO:0000256" key="5">
    <source>
        <dbReference type="SAM" id="Phobius"/>
    </source>
</evidence>
<dbReference type="EMBL" id="VULY01000018">
    <property type="protein sequence ID" value="MSR94816.1"/>
    <property type="molecule type" value="Genomic_DNA"/>
</dbReference>
<feature type="transmembrane region" description="Helical" evidence="5">
    <location>
        <begin position="148"/>
        <end position="169"/>
    </location>
</feature>